<dbReference type="AlphaFoldDB" id="A0A2K1QWX2"/>
<keyword evidence="1" id="KW-1133">Transmembrane helix</keyword>
<feature type="transmembrane region" description="Helical" evidence="1">
    <location>
        <begin position="145"/>
        <end position="168"/>
    </location>
</feature>
<comment type="caution">
    <text evidence="2">The sequence shown here is derived from an EMBL/GenBank/DDBJ whole genome shotgun (WGS) entry which is preliminary data.</text>
</comment>
<proteinExistence type="predicted"/>
<protein>
    <submittedName>
        <fullName evidence="2">Uncharacterized protein</fullName>
    </submittedName>
</protein>
<sequence length="353" mass="38651">MAIISGGTAQFLLFTVLPFLWPRLSAFYRSIRSSDPSSIRPLSHGASISLNILLLTALAFLLSTLPLFSPSNIFAATSSRLQAPTGVLFTRLSNLHTLSPTEQRLRVVFEKGGLEARLLYLKFGPDVLQGCTFVDHKAEDAATVLFAYALPAILTPHLIHLGVLGLTTAKGITGADGARWRTAAVVAGLAALLVEVTVVGWYDHQDNSKAKTLGELNFFYWKLRVVRGLVLAAVDALLGWMVWLASTGRAFVQPLSGAEKVEGITREVEGTLVKMRGLGTMRNVVYRNSGMRGAVERYWVHEGEVMRSVVEDREVAQAMTNVLESTNVEQLGREAGEHVDAWMPRFEPMEGQT</sequence>
<keyword evidence="3" id="KW-1185">Reference proteome</keyword>
<dbReference type="InParanoid" id="A0A2K1QWX2"/>
<organism evidence="2 3">
    <name type="scientific">Sphaceloma murrayae</name>
    <dbReference type="NCBI Taxonomy" id="2082308"/>
    <lineage>
        <taxon>Eukaryota</taxon>
        <taxon>Fungi</taxon>
        <taxon>Dikarya</taxon>
        <taxon>Ascomycota</taxon>
        <taxon>Pezizomycotina</taxon>
        <taxon>Dothideomycetes</taxon>
        <taxon>Dothideomycetidae</taxon>
        <taxon>Myriangiales</taxon>
        <taxon>Elsinoaceae</taxon>
        <taxon>Sphaceloma</taxon>
    </lineage>
</organism>
<keyword evidence="1" id="KW-0472">Membrane</keyword>
<feature type="transmembrane region" description="Helical" evidence="1">
    <location>
        <begin position="6"/>
        <end position="24"/>
    </location>
</feature>
<reference evidence="2 3" key="1">
    <citation type="submission" date="2017-06" db="EMBL/GenBank/DDBJ databases">
        <title>Draft genome sequence of a variant of Elsinoe murrayae.</title>
        <authorList>
            <person name="Cheng Q."/>
        </authorList>
    </citation>
    <scope>NUCLEOTIDE SEQUENCE [LARGE SCALE GENOMIC DNA]</scope>
    <source>
        <strain evidence="2 3">CQ-2017a</strain>
    </source>
</reference>
<evidence type="ECO:0000256" key="1">
    <source>
        <dbReference type="SAM" id="Phobius"/>
    </source>
</evidence>
<gene>
    <name evidence="2" type="ORF">CAC42_7402</name>
</gene>
<name>A0A2K1QWX2_9PEZI</name>
<keyword evidence="1" id="KW-0812">Transmembrane</keyword>
<dbReference type="Proteomes" id="UP000243797">
    <property type="component" value="Unassembled WGS sequence"/>
</dbReference>
<dbReference type="EMBL" id="NKHZ01000031">
    <property type="protein sequence ID" value="PNS19558.1"/>
    <property type="molecule type" value="Genomic_DNA"/>
</dbReference>
<feature type="transmembrane region" description="Helical" evidence="1">
    <location>
        <begin position="180"/>
        <end position="202"/>
    </location>
</feature>
<dbReference type="PANTHER" id="PTHR39470:SF1">
    <property type="entry name" value="CHORISMATE SYNTHASE PROTEIN"/>
    <property type="match status" value="1"/>
</dbReference>
<feature type="transmembrane region" description="Helical" evidence="1">
    <location>
        <begin position="225"/>
        <end position="245"/>
    </location>
</feature>
<evidence type="ECO:0000313" key="3">
    <source>
        <dbReference type="Proteomes" id="UP000243797"/>
    </source>
</evidence>
<feature type="transmembrane region" description="Helical" evidence="1">
    <location>
        <begin position="45"/>
        <end position="68"/>
    </location>
</feature>
<dbReference type="OrthoDB" id="4218123at2759"/>
<dbReference type="STRING" id="2082308.A0A2K1QWX2"/>
<dbReference type="PANTHER" id="PTHR39470">
    <property type="entry name" value="CHROMOSOME 10, WHOLE GENOME SHOTGUN SEQUENCE"/>
    <property type="match status" value="1"/>
</dbReference>
<accession>A0A2K1QWX2</accession>
<evidence type="ECO:0000313" key="2">
    <source>
        <dbReference type="EMBL" id="PNS19558.1"/>
    </source>
</evidence>